<dbReference type="EMBL" id="JASZZN010000001">
    <property type="protein sequence ID" value="MDM4013926.1"/>
    <property type="molecule type" value="Genomic_DNA"/>
</dbReference>
<evidence type="ECO:0000313" key="2">
    <source>
        <dbReference type="Proteomes" id="UP001239462"/>
    </source>
</evidence>
<organism evidence="1 2">
    <name type="scientific">Roseiconus lacunae</name>
    <dbReference type="NCBI Taxonomy" id="2605694"/>
    <lineage>
        <taxon>Bacteria</taxon>
        <taxon>Pseudomonadati</taxon>
        <taxon>Planctomycetota</taxon>
        <taxon>Planctomycetia</taxon>
        <taxon>Pirellulales</taxon>
        <taxon>Pirellulaceae</taxon>
        <taxon>Roseiconus</taxon>
    </lineage>
</organism>
<name>A0ABT7PBU6_9BACT</name>
<keyword evidence="2" id="KW-1185">Reference proteome</keyword>
<dbReference type="InterPro" id="IPR021398">
    <property type="entry name" value="DUF3037"/>
</dbReference>
<protein>
    <submittedName>
        <fullName evidence="1">DUF3037 domain-containing protein</fullName>
    </submittedName>
</protein>
<proteinExistence type="predicted"/>
<gene>
    <name evidence="1" type="ORF">QTN89_00695</name>
</gene>
<accession>A0ABT7PBU6</accession>
<comment type="caution">
    <text evidence="1">The sequence shown here is derived from an EMBL/GenBank/DDBJ whole genome shotgun (WGS) entry which is preliminary data.</text>
</comment>
<reference evidence="1 2" key="1">
    <citation type="submission" date="2023-06" db="EMBL/GenBank/DDBJ databases">
        <title>Roseiconus lacunae JC819 isolated from Gulf of Mannar region, Tamil Nadu.</title>
        <authorList>
            <person name="Pk S."/>
            <person name="Ch S."/>
            <person name="Ch V.R."/>
        </authorList>
    </citation>
    <scope>NUCLEOTIDE SEQUENCE [LARGE SCALE GENOMIC DNA]</scope>
    <source>
        <strain evidence="1 2">JC819</strain>
    </source>
</reference>
<sequence>MTPTKGYYSIVQYCPDLARRETVNVGIVLLVPDLQFLHSRMANDNERVRHFFGISGEEAKQVSLFKKSFKHRIEVEQLAITSPQALQKFIDTRGNQFRLTEPAFVKVRQPQETLDQLFVELVGEQSEKAKRSSLKSAIDARFVKAGVSDKIRRDVPVSMPILDQDIKIPFGFQNGEFHLLQPARFESERERDNFDRALKFSTEGKLFQEHPDARLGKLQFNVIGRFPSKSDKSISMVREVLGEANIRLHSEHDLSELIDEIQRTAKPITD</sequence>
<dbReference type="RefSeq" id="WP_289161646.1">
    <property type="nucleotide sequence ID" value="NZ_JASZZN010000001.1"/>
</dbReference>
<dbReference type="Pfam" id="PF11236">
    <property type="entry name" value="DUF3037"/>
    <property type="match status" value="1"/>
</dbReference>
<dbReference type="Proteomes" id="UP001239462">
    <property type="component" value="Unassembled WGS sequence"/>
</dbReference>
<evidence type="ECO:0000313" key="1">
    <source>
        <dbReference type="EMBL" id="MDM4013926.1"/>
    </source>
</evidence>